<protein>
    <submittedName>
        <fullName evidence="1">Uncharacterized protein</fullName>
    </submittedName>
</protein>
<dbReference type="InterPro" id="IPR050481">
    <property type="entry name" value="UDP-glycosyltransf_plant"/>
</dbReference>
<evidence type="ECO:0000313" key="1">
    <source>
        <dbReference type="EnsemblPlants" id="AET5Gv21076600.13"/>
    </source>
</evidence>
<dbReference type="Gene3D" id="3.40.50.2000">
    <property type="entry name" value="Glycogen Phosphorylase B"/>
    <property type="match status" value="1"/>
</dbReference>
<proteinExistence type="predicted"/>
<reference evidence="2" key="1">
    <citation type="journal article" date="2014" name="Science">
        <title>Ancient hybridizations among the ancestral genomes of bread wheat.</title>
        <authorList>
            <consortium name="International Wheat Genome Sequencing Consortium,"/>
            <person name="Marcussen T."/>
            <person name="Sandve S.R."/>
            <person name="Heier L."/>
            <person name="Spannagl M."/>
            <person name="Pfeifer M."/>
            <person name="Jakobsen K.S."/>
            <person name="Wulff B.B."/>
            <person name="Steuernagel B."/>
            <person name="Mayer K.F."/>
            <person name="Olsen O.A."/>
        </authorList>
    </citation>
    <scope>NUCLEOTIDE SEQUENCE [LARGE SCALE GENOMIC DNA]</scope>
    <source>
        <strain evidence="2">cv. AL8/78</strain>
    </source>
</reference>
<reference evidence="1" key="3">
    <citation type="journal article" date="2017" name="Nature">
        <title>Genome sequence of the progenitor of the wheat D genome Aegilops tauschii.</title>
        <authorList>
            <person name="Luo M.C."/>
            <person name="Gu Y.Q."/>
            <person name="Puiu D."/>
            <person name="Wang H."/>
            <person name="Twardziok S.O."/>
            <person name="Deal K.R."/>
            <person name="Huo N."/>
            <person name="Zhu T."/>
            <person name="Wang L."/>
            <person name="Wang Y."/>
            <person name="McGuire P.E."/>
            <person name="Liu S."/>
            <person name="Long H."/>
            <person name="Ramasamy R.K."/>
            <person name="Rodriguez J.C."/>
            <person name="Van S.L."/>
            <person name="Yuan L."/>
            <person name="Wang Z."/>
            <person name="Xia Z."/>
            <person name="Xiao L."/>
            <person name="Anderson O.D."/>
            <person name="Ouyang S."/>
            <person name="Liang Y."/>
            <person name="Zimin A.V."/>
            <person name="Pertea G."/>
            <person name="Qi P."/>
            <person name="Bennetzen J.L."/>
            <person name="Dai X."/>
            <person name="Dawson M.W."/>
            <person name="Muller H.G."/>
            <person name="Kugler K."/>
            <person name="Rivarola-Duarte L."/>
            <person name="Spannagl M."/>
            <person name="Mayer K.F.X."/>
            <person name="Lu F.H."/>
            <person name="Bevan M.W."/>
            <person name="Leroy P."/>
            <person name="Li P."/>
            <person name="You F.M."/>
            <person name="Sun Q."/>
            <person name="Liu Z."/>
            <person name="Lyons E."/>
            <person name="Wicker T."/>
            <person name="Salzberg S.L."/>
            <person name="Devos K.M."/>
            <person name="Dvorak J."/>
        </authorList>
    </citation>
    <scope>NUCLEOTIDE SEQUENCE [LARGE SCALE GENOMIC DNA]</scope>
    <source>
        <strain evidence="1">cv. AL8/78</strain>
    </source>
</reference>
<dbReference type="EnsemblPlants" id="AET5Gv21076600.13">
    <property type="protein sequence ID" value="AET5Gv21076600.13"/>
    <property type="gene ID" value="AET5Gv21076600"/>
</dbReference>
<keyword evidence="2" id="KW-1185">Reference proteome</keyword>
<reference evidence="1" key="4">
    <citation type="submission" date="2019-03" db="UniProtKB">
        <authorList>
            <consortium name="EnsemblPlants"/>
        </authorList>
    </citation>
    <scope>IDENTIFICATION</scope>
</reference>
<organism evidence="1 2">
    <name type="scientific">Aegilops tauschii subsp. strangulata</name>
    <name type="common">Goatgrass</name>
    <dbReference type="NCBI Taxonomy" id="200361"/>
    <lineage>
        <taxon>Eukaryota</taxon>
        <taxon>Viridiplantae</taxon>
        <taxon>Streptophyta</taxon>
        <taxon>Embryophyta</taxon>
        <taxon>Tracheophyta</taxon>
        <taxon>Spermatophyta</taxon>
        <taxon>Magnoliopsida</taxon>
        <taxon>Liliopsida</taxon>
        <taxon>Poales</taxon>
        <taxon>Poaceae</taxon>
        <taxon>BOP clade</taxon>
        <taxon>Pooideae</taxon>
        <taxon>Triticodae</taxon>
        <taxon>Triticeae</taxon>
        <taxon>Triticinae</taxon>
        <taxon>Aegilops</taxon>
    </lineage>
</organism>
<dbReference type="GO" id="GO:0035251">
    <property type="term" value="F:UDP-glucosyltransferase activity"/>
    <property type="evidence" value="ECO:0007669"/>
    <property type="project" value="InterPro"/>
</dbReference>
<dbReference type="PANTHER" id="PTHR48049:SF158">
    <property type="entry name" value="OS06G0216100 PROTEIN"/>
    <property type="match status" value="1"/>
</dbReference>
<dbReference type="Proteomes" id="UP000015105">
    <property type="component" value="Chromosome 5D"/>
</dbReference>
<reference evidence="1" key="5">
    <citation type="journal article" date="2021" name="G3 (Bethesda)">
        <title>Aegilops tauschii genome assembly Aet v5.0 features greater sequence contiguity and improved annotation.</title>
        <authorList>
            <person name="Wang L."/>
            <person name="Zhu T."/>
            <person name="Rodriguez J.C."/>
            <person name="Deal K.R."/>
            <person name="Dubcovsky J."/>
            <person name="McGuire P.E."/>
            <person name="Lux T."/>
            <person name="Spannagl M."/>
            <person name="Mayer K.F.X."/>
            <person name="Baldrich P."/>
            <person name="Meyers B.C."/>
            <person name="Huo N."/>
            <person name="Gu Y.Q."/>
            <person name="Zhou H."/>
            <person name="Devos K.M."/>
            <person name="Bennetzen J.L."/>
            <person name="Unver T."/>
            <person name="Budak H."/>
            <person name="Gulick P.J."/>
            <person name="Galiba G."/>
            <person name="Kalapos B."/>
            <person name="Nelson D.R."/>
            <person name="Li P."/>
            <person name="You F.M."/>
            <person name="Luo M.C."/>
            <person name="Dvorak J."/>
        </authorList>
    </citation>
    <scope>NUCLEOTIDE SEQUENCE [LARGE SCALE GENOMIC DNA]</scope>
    <source>
        <strain evidence="1">cv. AL8/78</strain>
    </source>
</reference>
<evidence type="ECO:0000313" key="2">
    <source>
        <dbReference type="Proteomes" id="UP000015105"/>
    </source>
</evidence>
<dbReference type="PANTHER" id="PTHR48049">
    <property type="entry name" value="GLYCOSYLTRANSFERASE"/>
    <property type="match status" value="1"/>
</dbReference>
<sequence>QRELHWRAFDGLAVPFAEFLAAACAGQHATVRWLDAQPPGSVLYVALGSEVPLRVEQVHELALGLELAGTRFLWALRKASSAGAAVDTDILPPGFQERTRGQGLVTTAWVPQMSILAHAAVGGRRRWGCRWRGTRTTARSIAMASRWRSGPSWLRERPGVAS</sequence>
<dbReference type="Gramene" id="AET5Gv21076600.13">
    <property type="protein sequence ID" value="AET5Gv21076600.13"/>
    <property type="gene ID" value="AET5Gv21076600"/>
</dbReference>
<dbReference type="SUPFAM" id="SSF53756">
    <property type="entry name" value="UDP-Glycosyltransferase/glycogen phosphorylase"/>
    <property type="match status" value="1"/>
</dbReference>
<accession>A0A453M791</accession>
<name>A0A453M791_AEGTS</name>
<reference evidence="2" key="2">
    <citation type="journal article" date="2017" name="Nat. Plants">
        <title>The Aegilops tauschii genome reveals multiple impacts of transposons.</title>
        <authorList>
            <person name="Zhao G."/>
            <person name="Zou C."/>
            <person name="Li K."/>
            <person name="Wang K."/>
            <person name="Li T."/>
            <person name="Gao L."/>
            <person name="Zhang X."/>
            <person name="Wang H."/>
            <person name="Yang Z."/>
            <person name="Liu X."/>
            <person name="Jiang W."/>
            <person name="Mao L."/>
            <person name="Kong X."/>
            <person name="Jiao Y."/>
            <person name="Jia J."/>
        </authorList>
    </citation>
    <scope>NUCLEOTIDE SEQUENCE [LARGE SCALE GENOMIC DNA]</scope>
    <source>
        <strain evidence="2">cv. AL8/78</strain>
    </source>
</reference>
<dbReference type="AlphaFoldDB" id="A0A453M791"/>